<feature type="compositionally biased region" description="Polar residues" evidence="2">
    <location>
        <begin position="10"/>
        <end position="30"/>
    </location>
</feature>
<organism evidence="4 5">
    <name type="scientific">Russula ochroleuca</name>
    <dbReference type="NCBI Taxonomy" id="152965"/>
    <lineage>
        <taxon>Eukaryota</taxon>
        <taxon>Fungi</taxon>
        <taxon>Dikarya</taxon>
        <taxon>Basidiomycota</taxon>
        <taxon>Agaricomycotina</taxon>
        <taxon>Agaricomycetes</taxon>
        <taxon>Russulales</taxon>
        <taxon>Russulaceae</taxon>
        <taxon>Russula</taxon>
    </lineage>
</organism>
<dbReference type="InterPro" id="IPR005612">
    <property type="entry name" value="CCAAT-binding_factor"/>
</dbReference>
<feature type="region of interest" description="Disordered" evidence="2">
    <location>
        <begin position="397"/>
        <end position="465"/>
    </location>
</feature>
<keyword evidence="5" id="KW-1185">Reference proteome</keyword>
<evidence type="ECO:0000313" key="4">
    <source>
        <dbReference type="EMBL" id="KAF8484057.1"/>
    </source>
</evidence>
<dbReference type="AlphaFoldDB" id="A0A9P5TCD0"/>
<dbReference type="OrthoDB" id="28947at2759"/>
<dbReference type="PANTHER" id="PTHR12048">
    <property type="entry name" value="CCAAT-BINDING FACTOR-RELATED"/>
    <property type="match status" value="1"/>
</dbReference>
<feature type="region of interest" description="Disordered" evidence="2">
    <location>
        <begin position="1"/>
        <end position="30"/>
    </location>
</feature>
<name>A0A9P5TCD0_9AGAM</name>
<dbReference type="InterPro" id="IPR040155">
    <property type="entry name" value="CEBPZ/Mak21-like"/>
</dbReference>
<proteinExistence type="inferred from homology"/>
<dbReference type="Proteomes" id="UP000759537">
    <property type="component" value="Unassembled WGS sequence"/>
</dbReference>
<dbReference type="Pfam" id="PF03914">
    <property type="entry name" value="CBF"/>
    <property type="match status" value="1"/>
</dbReference>
<reference evidence="4" key="1">
    <citation type="submission" date="2019-10" db="EMBL/GenBank/DDBJ databases">
        <authorList>
            <consortium name="DOE Joint Genome Institute"/>
            <person name="Kuo A."/>
            <person name="Miyauchi S."/>
            <person name="Kiss E."/>
            <person name="Drula E."/>
            <person name="Kohler A."/>
            <person name="Sanchez-Garcia M."/>
            <person name="Andreopoulos B."/>
            <person name="Barry K.W."/>
            <person name="Bonito G."/>
            <person name="Buee M."/>
            <person name="Carver A."/>
            <person name="Chen C."/>
            <person name="Cichocki N."/>
            <person name="Clum A."/>
            <person name="Culley D."/>
            <person name="Crous P.W."/>
            <person name="Fauchery L."/>
            <person name="Girlanda M."/>
            <person name="Hayes R."/>
            <person name="Keri Z."/>
            <person name="LaButti K."/>
            <person name="Lipzen A."/>
            <person name="Lombard V."/>
            <person name="Magnuson J."/>
            <person name="Maillard F."/>
            <person name="Morin E."/>
            <person name="Murat C."/>
            <person name="Nolan M."/>
            <person name="Ohm R."/>
            <person name="Pangilinan J."/>
            <person name="Pereira M."/>
            <person name="Perotto S."/>
            <person name="Peter M."/>
            <person name="Riley R."/>
            <person name="Sitrit Y."/>
            <person name="Stielow B."/>
            <person name="Szollosi G."/>
            <person name="Zifcakova L."/>
            <person name="Stursova M."/>
            <person name="Spatafora J.W."/>
            <person name="Tedersoo L."/>
            <person name="Vaario L.-M."/>
            <person name="Yamada A."/>
            <person name="Yan M."/>
            <person name="Wang P."/>
            <person name="Xu J."/>
            <person name="Bruns T."/>
            <person name="Baldrian P."/>
            <person name="Vilgalys R."/>
            <person name="Henrissat B."/>
            <person name="Grigoriev I.V."/>
            <person name="Hibbett D."/>
            <person name="Nagy L.G."/>
            <person name="Martin F.M."/>
        </authorList>
    </citation>
    <scope>NUCLEOTIDE SEQUENCE</scope>
    <source>
        <strain evidence="4">Prilba</strain>
    </source>
</reference>
<dbReference type="PANTHER" id="PTHR12048:SF0">
    <property type="entry name" value="CCAAT_ENHANCER-BINDING PROTEIN ZETA"/>
    <property type="match status" value="1"/>
</dbReference>
<comment type="similarity">
    <text evidence="1">Belongs to the CBF/MAK21 family.</text>
</comment>
<dbReference type="EMBL" id="WHVB01000004">
    <property type="protein sequence ID" value="KAF8484057.1"/>
    <property type="molecule type" value="Genomic_DNA"/>
</dbReference>
<evidence type="ECO:0000313" key="5">
    <source>
        <dbReference type="Proteomes" id="UP000759537"/>
    </source>
</evidence>
<comment type="caution">
    <text evidence="4">The sequence shown here is derived from an EMBL/GenBank/DDBJ whole genome shotgun (WGS) entry which is preliminary data.</text>
</comment>
<accession>A0A9P5TCD0</accession>
<feature type="compositionally biased region" description="Basic and acidic residues" evidence="2">
    <location>
        <begin position="356"/>
        <end position="365"/>
    </location>
</feature>
<evidence type="ECO:0000256" key="2">
    <source>
        <dbReference type="SAM" id="MobiDB-lite"/>
    </source>
</evidence>
<feature type="region of interest" description="Disordered" evidence="2">
    <location>
        <begin position="342"/>
        <end position="382"/>
    </location>
</feature>
<sequence length="465" mass="51865">MRPTVLMLPSTASHPQPNRHIQLSKGQKSAPTREGNVASIIFNQIVLFASATNRAAARKLMDVYFQLFRDVVGERDSEPDELEAEGKEKIKRKKEVSGAAGFTEVQDENAKLLGAILTGINRALPYAQFGGEDVECYPRALTLIQQITASSRHHLQGSSPIVPRFYRALYATFLDPRLHTARNQALFLNLLFKSLKADPHQSRIMVFVKRFCQVLVSGFGGSEFVEGGLSIPQNTQYTHAQSFAVWELTTLVHHAHPTIQATIALLARQLLSHELLTTRPQAPCNPPWLRVLAAVSRVRADVQETPLGVDGWWRRGEGSYDAHTFYHNVFFRRYFSQKHREEQVRGAKVDKRKARNHDSDAKSDGAIKPAPCGSSDEDSDPGEAVIWKEFDGAGLSLSTDAPDTEDLAKSAMQVSPALSGSKKRKLKGPENEDGRIRKKKLRAFPTFESHDDYGQMIEDGPEEDL</sequence>
<gene>
    <name evidence="4" type="ORF">DFH94DRAFT_726230</name>
</gene>
<evidence type="ECO:0000256" key="1">
    <source>
        <dbReference type="ARBA" id="ARBA00007797"/>
    </source>
</evidence>
<evidence type="ECO:0000259" key="3">
    <source>
        <dbReference type="Pfam" id="PF03914"/>
    </source>
</evidence>
<reference evidence="4" key="2">
    <citation type="journal article" date="2020" name="Nat. Commun.">
        <title>Large-scale genome sequencing of mycorrhizal fungi provides insights into the early evolution of symbiotic traits.</title>
        <authorList>
            <person name="Miyauchi S."/>
            <person name="Kiss E."/>
            <person name="Kuo A."/>
            <person name="Drula E."/>
            <person name="Kohler A."/>
            <person name="Sanchez-Garcia M."/>
            <person name="Morin E."/>
            <person name="Andreopoulos B."/>
            <person name="Barry K.W."/>
            <person name="Bonito G."/>
            <person name="Buee M."/>
            <person name="Carver A."/>
            <person name="Chen C."/>
            <person name="Cichocki N."/>
            <person name="Clum A."/>
            <person name="Culley D."/>
            <person name="Crous P.W."/>
            <person name="Fauchery L."/>
            <person name="Girlanda M."/>
            <person name="Hayes R.D."/>
            <person name="Keri Z."/>
            <person name="LaButti K."/>
            <person name="Lipzen A."/>
            <person name="Lombard V."/>
            <person name="Magnuson J."/>
            <person name="Maillard F."/>
            <person name="Murat C."/>
            <person name="Nolan M."/>
            <person name="Ohm R.A."/>
            <person name="Pangilinan J."/>
            <person name="Pereira M.F."/>
            <person name="Perotto S."/>
            <person name="Peter M."/>
            <person name="Pfister S."/>
            <person name="Riley R."/>
            <person name="Sitrit Y."/>
            <person name="Stielow J.B."/>
            <person name="Szollosi G."/>
            <person name="Zifcakova L."/>
            <person name="Stursova M."/>
            <person name="Spatafora J.W."/>
            <person name="Tedersoo L."/>
            <person name="Vaario L.M."/>
            <person name="Yamada A."/>
            <person name="Yan M."/>
            <person name="Wang P."/>
            <person name="Xu J."/>
            <person name="Bruns T."/>
            <person name="Baldrian P."/>
            <person name="Vilgalys R."/>
            <person name="Dunand C."/>
            <person name="Henrissat B."/>
            <person name="Grigoriev I.V."/>
            <person name="Hibbett D."/>
            <person name="Nagy L.G."/>
            <person name="Martin F.M."/>
        </authorList>
    </citation>
    <scope>NUCLEOTIDE SEQUENCE</scope>
    <source>
        <strain evidence="4">Prilba</strain>
    </source>
</reference>
<dbReference type="GO" id="GO:0005634">
    <property type="term" value="C:nucleus"/>
    <property type="evidence" value="ECO:0007669"/>
    <property type="project" value="UniProtKB-ARBA"/>
</dbReference>
<protein>
    <recommendedName>
        <fullName evidence="3">CCAAT-binding factor domain-containing protein</fullName>
    </recommendedName>
</protein>
<feature type="domain" description="CCAAT-binding factor" evidence="3">
    <location>
        <begin position="140"/>
        <end position="217"/>
    </location>
</feature>